<dbReference type="GO" id="GO:0033554">
    <property type="term" value="P:cellular response to stress"/>
    <property type="evidence" value="ECO:0007669"/>
    <property type="project" value="TreeGrafter"/>
</dbReference>
<dbReference type="Pfam" id="PF00578">
    <property type="entry name" value="AhpC-TSA"/>
    <property type="match status" value="1"/>
</dbReference>
<comment type="function">
    <text evidence="9">Thiol-specific peroxidase that catalyzes the reduction of hydrogen peroxide and organic hydroperoxides to water and alcohols, respectively.</text>
</comment>
<dbReference type="PROSITE" id="PS51352">
    <property type="entry name" value="THIOREDOXIN_2"/>
    <property type="match status" value="1"/>
</dbReference>
<dbReference type="AlphaFoldDB" id="A0A1J4KYK9"/>
<keyword evidence="15" id="KW-1185">Reference proteome</keyword>
<evidence type="ECO:0000259" key="12">
    <source>
        <dbReference type="PROSITE" id="PS51352"/>
    </source>
</evidence>
<name>A0A1J4KYK9_9EUKA</name>
<evidence type="ECO:0000256" key="11">
    <source>
        <dbReference type="SAM" id="MobiDB-lite"/>
    </source>
</evidence>
<evidence type="ECO:0000313" key="13">
    <source>
        <dbReference type="EMBL" id="ARM19834.1"/>
    </source>
</evidence>
<dbReference type="GO" id="GO:0005829">
    <property type="term" value="C:cytosol"/>
    <property type="evidence" value="ECO:0007669"/>
    <property type="project" value="TreeGrafter"/>
</dbReference>
<dbReference type="OrthoDB" id="185659at2759"/>
<dbReference type="InterPro" id="IPR019479">
    <property type="entry name" value="Peroxiredoxin_C"/>
</dbReference>
<reference evidence="13" key="3">
    <citation type="journal article" date="2017" name="Biol. Cell">
        <title>The costa of trichomonads: A complex macromolecular cytoskeleton structure made of uncommon proteins.</title>
        <authorList>
            <person name="de Andrade Rosa I."/>
            <person name="Brigido M.C."/>
            <person name="de Oliveira Santos E."/>
            <person name="Gonzaga L."/>
            <person name="Zingali R.B."/>
            <person name="de Vasconcelos A.T."/>
            <person name="de Souza W."/>
            <person name="Benchimol M."/>
        </authorList>
    </citation>
    <scope>NUCLEOTIDE SEQUENCE</scope>
    <source>
        <strain evidence="13">14949</strain>
    </source>
</reference>
<dbReference type="GeneID" id="94832814"/>
<keyword evidence="3 9" id="KW-0575">Peroxidase</keyword>
<evidence type="ECO:0000256" key="5">
    <source>
        <dbReference type="ARBA" id="ARBA00023002"/>
    </source>
</evidence>
<dbReference type="PANTHER" id="PTHR10681:SF171">
    <property type="entry name" value="PEROXIREDOXIN 4"/>
    <property type="match status" value="1"/>
</dbReference>
<dbReference type="GO" id="GO:0008379">
    <property type="term" value="F:thioredoxin peroxidase activity"/>
    <property type="evidence" value="ECO:0007669"/>
    <property type="project" value="TreeGrafter"/>
</dbReference>
<evidence type="ECO:0000256" key="3">
    <source>
        <dbReference type="ARBA" id="ARBA00022559"/>
    </source>
</evidence>
<comment type="similarity">
    <text evidence="1">Belongs to the peroxiredoxin family. AhpC/Prx1 subfamily.</text>
</comment>
<dbReference type="GO" id="GO:0006979">
    <property type="term" value="P:response to oxidative stress"/>
    <property type="evidence" value="ECO:0007669"/>
    <property type="project" value="TreeGrafter"/>
</dbReference>
<evidence type="ECO:0000256" key="9">
    <source>
        <dbReference type="PIRNR" id="PIRNR000239"/>
    </source>
</evidence>
<dbReference type="PANTHER" id="PTHR10681">
    <property type="entry name" value="THIOREDOXIN PEROXIDASE"/>
    <property type="match status" value="1"/>
</dbReference>
<feature type="active site" description="Cysteine sulfenic acid (-SOH) intermediate; for peroxidase activity" evidence="10">
    <location>
        <position position="58"/>
    </location>
</feature>
<dbReference type="Gene3D" id="3.40.30.10">
    <property type="entry name" value="Glutaredoxin"/>
    <property type="match status" value="1"/>
</dbReference>
<dbReference type="SUPFAM" id="SSF52833">
    <property type="entry name" value="Thioredoxin-like"/>
    <property type="match status" value="1"/>
</dbReference>
<dbReference type="PIRSF" id="PIRSF000239">
    <property type="entry name" value="AHPC"/>
    <property type="match status" value="1"/>
</dbReference>
<evidence type="ECO:0000256" key="2">
    <source>
        <dbReference type="ARBA" id="ARBA00013017"/>
    </source>
</evidence>
<dbReference type="EC" id="1.11.1.24" evidence="2"/>
<dbReference type="InterPro" id="IPR000866">
    <property type="entry name" value="AhpC/TSA"/>
</dbReference>
<proteinExistence type="inferred from homology"/>
<keyword evidence="6" id="KW-1015">Disulfide bond</keyword>
<dbReference type="RefSeq" id="XP_068367781.1">
    <property type="nucleotide sequence ID" value="XM_068498110.1"/>
</dbReference>
<dbReference type="InterPro" id="IPR013766">
    <property type="entry name" value="Thioredoxin_domain"/>
</dbReference>
<dbReference type="FunFam" id="3.40.30.10:FF:000003">
    <property type="entry name" value="Peroxiredoxin 1"/>
    <property type="match status" value="1"/>
</dbReference>
<accession>A0A1J4KYK9</accession>
<dbReference type="EMBL" id="MLAK01000335">
    <property type="protein sequence ID" value="OHT14645.1"/>
    <property type="molecule type" value="Genomic_DNA"/>
</dbReference>
<gene>
    <name evidence="14" type="primary">Prdx1</name>
    <name evidence="14" type="ORF">TRFO_14949</name>
</gene>
<reference evidence="13" key="1">
    <citation type="submission" date="2016-07" db="EMBL/GenBank/DDBJ databases">
        <authorList>
            <person name="Rosa I.A."/>
            <person name="Brigido M.C."/>
            <person name="Santos E.O."/>
            <person name="Almeida L.G.P."/>
            <person name="Zingalli R.B."/>
            <person name="Vasconcelos A.T.R."/>
            <person name="Souza W."/>
            <person name="Benchimol M."/>
        </authorList>
    </citation>
    <scope>NUCLEOTIDE SEQUENCE</scope>
    <source>
        <strain evidence="13">14949</strain>
    </source>
</reference>
<evidence type="ECO:0000313" key="15">
    <source>
        <dbReference type="Proteomes" id="UP000179807"/>
    </source>
</evidence>
<evidence type="ECO:0000256" key="8">
    <source>
        <dbReference type="ARBA" id="ARBA00049091"/>
    </source>
</evidence>
<sequence>MSCSPQQCCEVARVGQPAPCFKGQAVLPSLEFADVELSQFKGKWLVLYSYPLDFTFVCPTEIIQFSEQYEQFKKINCEVVGLSVDSVFSHLAWINTPRKEGGLGGIKYPLIGDLGAKISKKYGFYMCDAGHTLRGTAIIDPDGVVRHISMNHPDVGRNIDEVLRLVKGYQFAREHGEVCPAQWHEGADTIKPDPKKSKEYFSKH</sequence>
<dbReference type="GO" id="GO:0042744">
    <property type="term" value="P:hydrogen peroxide catabolic process"/>
    <property type="evidence" value="ECO:0007669"/>
    <property type="project" value="TreeGrafter"/>
</dbReference>
<evidence type="ECO:0000256" key="7">
    <source>
        <dbReference type="ARBA" id="ARBA00023284"/>
    </source>
</evidence>
<dbReference type="EMBL" id="KX579601">
    <property type="protein sequence ID" value="ARM19834.1"/>
    <property type="molecule type" value="Genomic_DNA"/>
</dbReference>
<dbReference type="InterPro" id="IPR024706">
    <property type="entry name" value="Peroxiredoxin_AhpC-typ"/>
</dbReference>
<keyword evidence="5 9" id="KW-0560">Oxidoreductase</keyword>
<dbReference type="CDD" id="cd03015">
    <property type="entry name" value="PRX_Typ2cys"/>
    <property type="match status" value="1"/>
</dbReference>
<dbReference type="VEuPathDB" id="TrichDB:TRFO_14949"/>
<keyword evidence="4 9" id="KW-0049">Antioxidant</keyword>
<evidence type="ECO:0000256" key="6">
    <source>
        <dbReference type="ARBA" id="ARBA00023157"/>
    </source>
</evidence>
<comment type="catalytic activity">
    <reaction evidence="8">
        <text>a hydroperoxide + [thioredoxin]-dithiol = an alcohol + [thioredoxin]-disulfide + H2O</text>
        <dbReference type="Rhea" id="RHEA:62620"/>
        <dbReference type="Rhea" id="RHEA-COMP:10698"/>
        <dbReference type="Rhea" id="RHEA-COMP:10700"/>
        <dbReference type="ChEBI" id="CHEBI:15377"/>
        <dbReference type="ChEBI" id="CHEBI:29950"/>
        <dbReference type="ChEBI" id="CHEBI:30879"/>
        <dbReference type="ChEBI" id="CHEBI:35924"/>
        <dbReference type="ChEBI" id="CHEBI:50058"/>
        <dbReference type="EC" id="1.11.1.24"/>
    </reaction>
</comment>
<reference evidence="14 15" key="2">
    <citation type="submission" date="2016-10" db="EMBL/GenBank/DDBJ databases">
        <authorList>
            <person name="Benchimol M."/>
            <person name="Almeida L.G."/>
            <person name="Vasconcelos A.T."/>
            <person name="Perreira-Neves A."/>
            <person name="Rosa I.A."/>
            <person name="Tasca T."/>
            <person name="Bogo M.R."/>
            <person name="de Souza W."/>
        </authorList>
    </citation>
    <scope>NUCLEOTIDE SEQUENCE [LARGE SCALE GENOMIC DNA]</scope>
    <source>
        <strain evidence="14 15">K</strain>
    </source>
</reference>
<dbReference type="InterPro" id="IPR050217">
    <property type="entry name" value="Peroxiredoxin"/>
</dbReference>
<dbReference type="Proteomes" id="UP000179807">
    <property type="component" value="Unassembled WGS sequence"/>
</dbReference>
<evidence type="ECO:0000313" key="14">
    <source>
        <dbReference type="EMBL" id="OHT14645.1"/>
    </source>
</evidence>
<dbReference type="GO" id="GO:0045454">
    <property type="term" value="P:cell redox homeostasis"/>
    <property type="evidence" value="ECO:0007669"/>
    <property type="project" value="TreeGrafter"/>
</dbReference>
<evidence type="ECO:0000256" key="10">
    <source>
        <dbReference type="PIRSR" id="PIRSR000239-1"/>
    </source>
</evidence>
<evidence type="ECO:0000256" key="1">
    <source>
        <dbReference type="ARBA" id="ARBA00009796"/>
    </source>
</evidence>
<organism evidence="14 15">
    <name type="scientific">Tritrichomonas foetus</name>
    <dbReference type="NCBI Taxonomy" id="1144522"/>
    <lineage>
        <taxon>Eukaryota</taxon>
        <taxon>Metamonada</taxon>
        <taxon>Parabasalia</taxon>
        <taxon>Tritrichomonadida</taxon>
        <taxon>Tritrichomonadidae</taxon>
        <taxon>Tritrichomonas</taxon>
    </lineage>
</organism>
<dbReference type="InterPro" id="IPR036249">
    <property type="entry name" value="Thioredoxin-like_sf"/>
</dbReference>
<feature type="compositionally biased region" description="Basic and acidic residues" evidence="11">
    <location>
        <begin position="185"/>
        <end position="204"/>
    </location>
</feature>
<feature type="domain" description="Thioredoxin" evidence="12">
    <location>
        <begin position="12"/>
        <end position="171"/>
    </location>
</feature>
<keyword evidence="7 9" id="KW-0676">Redox-active center</keyword>
<protein>
    <recommendedName>
        <fullName evidence="2">thioredoxin-dependent peroxiredoxin</fullName>
        <ecNumber evidence="2">1.11.1.24</ecNumber>
    </recommendedName>
</protein>
<evidence type="ECO:0000256" key="4">
    <source>
        <dbReference type="ARBA" id="ARBA00022862"/>
    </source>
</evidence>
<feature type="region of interest" description="Disordered" evidence="11">
    <location>
        <begin position="184"/>
        <end position="204"/>
    </location>
</feature>
<dbReference type="Pfam" id="PF10417">
    <property type="entry name" value="1-cysPrx_C"/>
    <property type="match status" value="1"/>
</dbReference>